<organism evidence="1 2">
    <name type="scientific">Melanomma pulvis-pyrius CBS 109.77</name>
    <dbReference type="NCBI Taxonomy" id="1314802"/>
    <lineage>
        <taxon>Eukaryota</taxon>
        <taxon>Fungi</taxon>
        <taxon>Dikarya</taxon>
        <taxon>Ascomycota</taxon>
        <taxon>Pezizomycotina</taxon>
        <taxon>Dothideomycetes</taxon>
        <taxon>Pleosporomycetidae</taxon>
        <taxon>Pleosporales</taxon>
        <taxon>Melanommataceae</taxon>
        <taxon>Melanomma</taxon>
    </lineage>
</organism>
<proteinExistence type="predicted"/>
<reference evidence="1" key="1">
    <citation type="journal article" date="2020" name="Stud. Mycol.">
        <title>101 Dothideomycetes genomes: a test case for predicting lifestyles and emergence of pathogens.</title>
        <authorList>
            <person name="Haridas S."/>
            <person name="Albert R."/>
            <person name="Binder M."/>
            <person name="Bloem J."/>
            <person name="Labutti K."/>
            <person name="Salamov A."/>
            <person name="Andreopoulos B."/>
            <person name="Baker S."/>
            <person name="Barry K."/>
            <person name="Bills G."/>
            <person name="Bluhm B."/>
            <person name="Cannon C."/>
            <person name="Castanera R."/>
            <person name="Culley D."/>
            <person name="Daum C."/>
            <person name="Ezra D."/>
            <person name="Gonzalez J."/>
            <person name="Henrissat B."/>
            <person name="Kuo A."/>
            <person name="Liang C."/>
            <person name="Lipzen A."/>
            <person name="Lutzoni F."/>
            <person name="Magnuson J."/>
            <person name="Mondo S."/>
            <person name="Nolan M."/>
            <person name="Ohm R."/>
            <person name="Pangilinan J."/>
            <person name="Park H.-J."/>
            <person name="Ramirez L."/>
            <person name="Alfaro M."/>
            <person name="Sun H."/>
            <person name="Tritt A."/>
            <person name="Yoshinaga Y."/>
            <person name="Zwiers L.-H."/>
            <person name="Turgeon B."/>
            <person name="Goodwin S."/>
            <person name="Spatafora J."/>
            <person name="Crous P."/>
            <person name="Grigoriev I."/>
        </authorList>
    </citation>
    <scope>NUCLEOTIDE SEQUENCE</scope>
    <source>
        <strain evidence="1">CBS 109.77</strain>
    </source>
</reference>
<dbReference type="EMBL" id="MU001758">
    <property type="protein sequence ID" value="KAF2799816.1"/>
    <property type="molecule type" value="Genomic_DNA"/>
</dbReference>
<name>A0A6A6XTA7_9PLEO</name>
<keyword evidence="2" id="KW-1185">Reference proteome</keyword>
<evidence type="ECO:0000313" key="2">
    <source>
        <dbReference type="Proteomes" id="UP000799757"/>
    </source>
</evidence>
<sequence length="174" mass="19457">MQSAEGLTEEPLPPSFSSCMDWQDREGQTNGQLTALCREHLPCLGTFPLRANDYCSSWNGARMSLLSPRAKARYQPFLPPHDMKPRLMFAVESVGRMGQATIGGFQSKRPSQNPVFPYFPLRSTMHLRRFSATEHYTFQGTRTSICLLIILHSMGTSLPSSNQHERAGHSNLAG</sequence>
<dbReference type="Proteomes" id="UP000799757">
    <property type="component" value="Unassembled WGS sequence"/>
</dbReference>
<gene>
    <name evidence="1" type="ORF">K505DRAFT_47352</name>
</gene>
<dbReference type="AlphaFoldDB" id="A0A6A6XTA7"/>
<protein>
    <submittedName>
        <fullName evidence="1">Uncharacterized protein</fullName>
    </submittedName>
</protein>
<accession>A0A6A6XTA7</accession>
<evidence type="ECO:0000313" key="1">
    <source>
        <dbReference type="EMBL" id="KAF2799816.1"/>
    </source>
</evidence>